<dbReference type="EMBL" id="FPBF01000009">
    <property type="protein sequence ID" value="SFU17776.1"/>
    <property type="molecule type" value="Genomic_DNA"/>
</dbReference>
<dbReference type="RefSeq" id="WP_091697805.1">
    <property type="nucleotide sequence ID" value="NZ_FPBF01000009.1"/>
</dbReference>
<dbReference type="Proteomes" id="UP000199673">
    <property type="component" value="Unassembled WGS sequence"/>
</dbReference>
<evidence type="ECO:0000313" key="2">
    <source>
        <dbReference type="Proteomes" id="UP000199673"/>
    </source>
</evidence>
<name>A0A1I7E1I3_9BACT</name>
<sequence>MRKLIFGLLILIPVLMSCEEDEDKVIQTDLPTEANELFKISKAWNESLYFAMISWEEYQQLDSLNLPNCPMIKIDQDSREVTLDFLPSTACVQSGEYGRSGKLIMTFDSTVISPNRKWSMHYEDYLFGTDSIKGIRNFSSDDSLLVSEEFSEVIEKTEKELTTEFSGNFTHTKSYDGDSLVSFSSVGKIVGKNPAGRNFEIILDSPVEHAISCYQQNEIIPRFGKENWVVSRGGTSEVRYSTSYESLIDSCKVAVNTTLPDGRKLLLNPTQ</sequence>
<organism evidence="1 2">
    <name type="scientific">Algoriphagus locisalis</name>
    <dbReference type="NCBI Taxonomy" id="305507"/>
    <lineage>
        <taxon>Bacteria</taxon>
        <taxon>Pseudomonadati</taxon>
        <taxon>Bacteroidota</taxon>
        <taxon>Cytophagia</taxon>
        <taxon>Cytophagales</taxon>
        <taxon>Cyclobacteriaceae</taxon>
        <taxon>Algoriphagus</taxon>
    </lineage>
</organism>
<dbReference type="PROSITE" id="PS51257">
    <property type="entry name" value="PROKAR_LIPOPROTEIN"/>
    <property type="match status" value="1"/>
</dbReference>
<keyword evidence="2" id="KW-1185">Reference proteome</keyword>
<dbReference type="AlphaFoldDB" id="A0A1I7E1I3"/>
<protein>
    <submittedName>
        <fullName evidence="1">Uncharacterized protein</fullName>
    </submittedName>
</protein>
<proteinExistence type="predicted"/>
<dbReference type="OrthoDB" id="838897at2"/>
<evidence type="ECO:0000313" key="1">
    <source>
        <dbReference type="EMBL" id="SFU17776.1"/>
    </source>
</evidence>
<accession>A0A1I7E1I3</accession>
<reference evidence="2" key="1">
    <citation type="submission" date="2016-10" db="EMBL/GenBank/DDBJ databases">
        <authorList>
            <person name="Varghese N."/>
            <person name="Submissions S."/>
        </authorList>
    </citation>
    <scope>NUCLEOTIDE SEQUENCE [LARGE SCALE GENOMIC DNA]</scope>
    <source>
        <strain evidence="2">DSM 23445</strain>
    </source>
</reference>
<gene>
    <name evidence="1" type="ORF">SAMN04489724_4700</name>
</gene>